<proteinExistence type="predicted"/>
<dbReference type="InterPro" id="IPR036597">
    <property type="entry name" value="Fido-like_dom_sf"/>
</dbReference>
<comment type="caution">
    <text evidence="4">The sequence shown here is derived from an EMBL/GenBank/DDBJ whole genome shotgun (WGS) entry which is preliminary data.</text>
</comment>
<keyword evidence="2" id="KW-0067">ATP-binding</keyword>
<dbReference type="PROSITE" id="PS51459">
    <property type="entry name" value="FIDO"/>
    <property type="match status" value="1"/>
</dbReference>
<dbReference type="GO" id="GO:0005524">
    <property type="term" value="F:ATP binding"/>
    <property type="evidence" value="ECO:0007669"/>
    <property type="project" value="UniProtKB-KW"/>
</dbReference>
<evidence type="ECO:0000259" key="3">
    <source>
        <dbReference type="PROSITE" id="PS51459"/>
    </source>
</evidence>
<dbReference type="InterPro" id="IPR003812">
    <property type="entry name" value="Fido"/>
</dbReference>
<dbReference type="PANTHER" id="PTHR13504:SF38">
    <property type="entry name" value="FIDO DOMAIN-CONTAINING PROTEIN"/>
    <property type="match status" value="1"/>
</dbReference>
<feature type="active site" evidence="1">
    <location>
        <position position="271"/>
    </location>
</feature>
<dbReference type="AlphaFoldDB" id="A0AAJ0GKW7"/>
<dbReference type="GeneID" id="87884094"/>
<dbReference type="Gene3D" id="1.10.3290.10">
    <property type="entry name" value="Fido-like domain"/>
    <property type="match status" value="1"/>
</dbReference>
<reference evidence="4" key="2">
    <citation type="submission" date="2023-06" db="EMBL/GenBank/DDBJ databases">
        <authorList>
            <consortium name="Lawrence Berkeley National Laboratory"/>
            <person name="Mondo S.J."/>
            <person name="Hensen N."/>
            <person name="Bonometti L."/>
            <person name="Westerberg I."/>
            <person name="Brannstrom I.O."/>
            <person name="Guillou S."/>
            <person name="Cros-Aarteil S."/>
            <person name="Calhoun S."/>
            <person name="Haridas S."/>
            <person name="Kuo A."/>
            <person name="Pangilinan J."/>
            <person name="Riley R."/>
            <person name="Labutti K."/>
            <person name="Andreopoulos B."/>
            <person name="Lipzen A."/>
            <person name="Chen C."/>
            <person name="Yanf M."/>
            <person name="Daum C."/>
            <person name="Ng V."/>
            <person name="Clum A."/>
            <person name="Steindorff A."/>
            <person name="Ohm R."/>
            <person name="Martin F."/>
            <person name="Silar P."/>
            <person name="Natvig D."/>
            <person name="Lalanne C."/>
            <person name="Gautier V."/>
            <person name="Ament-Velasquez S.L."/>
            <person name="Kruys A."/>
            <person name="Hutchinson M.I."/>
            <person name="Powell A.J."/>
            <person name="Barry K."/>
            <person name="Miller A.N."/>
            <person name="Grigoriev I.V."/>
            <person name="Debuchy R."/>
            <person name="Gladieux P."/>
            <person name="Thoren M.H."/>
            <person name="Johannesson H."/>
        </authorList>
    </citation>
    <scope>NUCLEOTIDE SEQUENCE</scope>
    <source>
        <strain evidence="4">CBS 333.67</strain>
    </source>
</reference>
<evidence type="ECO:0000313" key="5">
    <source>
        <dbReference type="Proteomes" id="UP001273166"/>
    </source>
</evidence>
<keyword evidence="5" id="KW-1185">Reference proteome</keyword>
<feature type="binding site" evidence="2">
    <location>
        <begin position="275"/>
        <end position="282"/>
    </location>
    <ligand>
        <name>ATP</name>
        <dbReference type="ChEBI" id="CHEBI:30616"/>
    </ligand>
</feature>
<dbReference type="InterPro" id="IPR040198">
    <property type="entry name" value="Fido_containing"/>
</dbReference>
<evidence type="ECO:0000256" key="2">
    <source>
        <dbReference type="PIRSR" id="PIRSR640198-2"/>
    </source>
</evidence>
<evidence type="ECO:0000256" key="1">
    <source>
        <dbReference type="PIRSR" id="PIRSR640198-1"/>
    </source>
</evidence>
<dbReference type="EMBL" id="JAUDZG010000008">
    <property type="protein sequence ID" value="KAK3301823.1"/>
    <property type="molecule type" value="Genomic_DNA"/>
</dbReference>
<name>A0AAJ0GKW7_9PEZI</name>
<feature type="domain" description="Fido" evidence="3">
    <location>
        <begin position="188"/>
        <end position="329"/>
    </location>
</feature>
<accession>A0AAJ0GKW7</accession>
<sequence>MSNSASTRASLLSELISKRAVLVRRIYEPLTRLEKGSPEFTELLQSGKVWEDHFDPGNSSRYGYYKLQDVHERSLQEIDQLKKSMRLPDRSIIESLIAEYAHQSVMIEDNKLGLGDSALLNDHLTATFFESKDIASMSASELAETKLPDLQSLLPGAEPSQVAELRNHIIASHWVAHKALQSVGTSGLNEEEVKCLSSLIIRGTSSEGLYSRWGGYRQNPVGVASDLLRVFPYHLEVPALMQRFFEWRDNKKDLHPLILACQATTYFLFIHPFPDGNGRVSRLIMQDLLTRQGYVPVVLKGVAREDYLRMIIKALDEDPGEFVAKVVAAQLQTLQTFS</sequence>
<dbReference type="PANTHER" id="PTHR13504">
    <property type="entry name" value="FIDO DOMAIN-CONTAINING PROTEIN DDB_G0283145"/>
    <property type="match status" value="1"/>
</dbReference>
<organism evidence="4 5">
    <name type="scientific">Chaetomium strumarium</name>
    <dbReference type="NCBI Taxonomy" id="1170767"/>
    <lineage>
        <taxon>Eukaryota</taxon>
        <taxon>Fungi</taxon>
        <taxon>Dikarya</taxon>
        <taxon>Ascomycota</taxon>
        <taxon>Pezizomycotina</taxon>
        <taxon>Sordariomycetes</taxon>
        <taxon>Sordariomycetidae</taxon>
        <taxon>Sordariales</taxon>
        <taxon>Chaetomiaceae</taxon>
        <taxon>Chaetomium</taxon>
    </lineage>
</organism>
<protein>
    <submittedName>
        <fullName evidence="4">Fic/DOC family protein</fullName>
    </submittedName>
</protein>
<gene>
    <name evidence="4" type="ORF">B0T15DRAFT_404737</name>
</gene>
<dbReference type="SUPFAM" id="SSF140931">
    <property type="entry name" value="Fic-like"/>
    <property type="match status" value="1"/>
</dbReference>
<dbReference type="RefSeq" id="XP_062717603.1">
    <property type="nucleotide sequence ID" value="XM_062865265.1"/>
</dbReference>
<dbReference type="Pfam" id="PF02661">
    <property type="entry name" value="Fic"/>
    <property type="match status" value="1"/>
</dbReference>
<keyword evidence="2" id="KW-0547">Nucleotide-binding</keyword>
<evidence type="ECO:0000313" key="4">
    <source>
        <dbReference type="EMBL" id="KAK3301823.1"/>
    </source>
</evidence>
<dbReference type="Proteomes" id="UP001273166">
    <property type="component" value="Unassembled WGS sequence"/>
</dbReference>
<reference evidence="4" key="1">
    <citation type="journal article" date="2023" name="Mol. Phylogenet. Evol.">
        <title>Genome-scale phylogeny and comparative genomics of the fungal order Sordariales.</title>
        <authorList>
            <person name="Hensen N."/>
            <person name="Bonometti L."/>
            <person name="Westerberg I."/>
            <person name="Brannstrom I.O."/>
            <person name="Guillou S."/>
            <person name="Cros-Aarteil S."/>
            <person name="Calhoun S."/>
            <person name="Haridas S."/>
            <person name="Kuo A."/>
            <person name="Mondo S."/>
            <person name="Pangilinan J."/>
            <person name="Riley R."/>
            <person name="LaButti K."/>
            <person name="Andreopoulos B."/>
            <person name="Lipzen A."/>
            <person name="Chen C."/>
            <person name="Yan M."/>
            <person name="Daum C."/>
            <person name="Ng V."/>
            <person name="Clum A."/>
            <person name="Steindorff A."/>
            <person name="Ohm R.A."/>
            <person name="Martin F."/>
            <person name="Silar P."/>
            <person name="Natvig D.O."/>
            <person name="Lalanne C."/>
            <person name="Gautier V."/>
            <person name="Ament-Velasquez S.L."/>
            <person name="Kruys A."/>
            <person name="Hutchinson M.I."/>
            <person name="Powell A.J."/>
            <person name="Barry K."/>
            <person name="Miller A.N."/>
            <person name="Grigoriev I.V."/>
            <person name="Debuchy R."/>
            <person name="Gladieux P."/>
            <person name="Hiltunen Thoren M."/>
            <person name="Johannesson H."/>
        </authorList>
    </citation>
    <scope>NUCLEOTIDE SEQUENCE</scope>
    <source>
        <strain evidence="4">CBS 333.67</strain>
    </source>
</reference>